<keyword evidence="2" id="KW-1185">Reference proteome</keyword>
<proteinExistence type="predicted"/>
<comment type="caution">
    <text evidence="1">The sequence shown here is derived from an EMBL/GenBank/DDBJ whole genome shotgun (WGS) entry which is preliminary data.</text>
</comment>
<accession>A0ACB9IZ35</accession>
<gene>
    <name evidence="1" type="ORF">L1987_17428</name>
</gene>
<sequence>MPQNPNEVPANNTCNTNAFDESAMEPKSEAELTMQVKGIRSREDMFLQNVENVFYKKLLDATKHQAWELLLIFFFGFLNSDPSEKFPVSSKMAIPMFFISNYSLYFATLLKKGKLFKILVCFGVLVQVSILLLGIACAVTAAAAAIGII</sequence>
<evidence type="ECO:0000313" key="2">
    <source>
        <dbReference type="Proteomes" id="UP001056120"/>
    </source>
</evidence>
<reference evidence="2" key="1">
    <citation type="journal article" date="2022" name="Mol. Ecol. Resour.">
        <title>The genomes of chicory, endive, great burdock and yacon provide insights into Asteraceae palaeo-polyploidization history and plant inulin production.</title>
        <authorList>
            <person name="Fan W."/>
            <person name="Wang S."/>
            <person name="Wang H."/>
            <person name="Wang A."/>
            <person name="Jiang F."/>
            <person name="Liu H."/>
            <person name="Zhao H."/>
            <person name="Xu D."/>
            <person name="Zhang Y."/>
        </authorList>
    </citation>
    <scope>NUCLEOTIDE SEQUENCE [LARGE SCALE GENOMIC DNA]</scope>
    <source>
        <strain evidence="2">cv. Yunnan</strain>
    </source>
</reference>
<organism evidence="1 2">
    <name type="scientific">Smallanthus sonchifolius</name>
    <dbReference type="NCBI Taxonomy" id="185202"/>
    <lineage>
        <taxon>Eukaryota</taxon>
        <taxon>Viridiplantae</taxon>
        <taxon>Streptophyta</taxon>
        <taxon>Embryophyta</taxon>
        <taxon>Tracheophyta</taxon>
        <taxon>Spermatophyta</taxon>
        <taxon>Magnoliopsida</taxon>
        <taxon>eudicotyledons</taxon>
        <taxon>Gunneridae</taxon>
        <taxon>Pentapetalae</taxon>
        <taxon>asterids</taxon>
        <taxon>campanulids</taxon>
        <taxon>Asterales</taxon>
        <taxon>Asteraceae</taxon>
        <taxon>Asteroideae</taxon>
        <taxon>Heliantheae alliance</taxon>
        <taxon>Millerieae</taxon>
        <taxon>Smallanthus</taxon>
    </lineage>
</organism>
<dbReference type="EMBL" id="CM042023">
    <property type="protein sequence ID" value="KAI3812716.1"/>
    <property type="molecule type" value="Genomic_DNA"/>
</dbReference>
<evidence type="ECO:0000313" key="1">
    <source>
        <dbReference type="EMBL" id="KAI3812716.1"/>
    </source>
</evidence>
<name>A0ACB9IZ35_9ASTR</name>
<reference evidence="1 2" key="2">
    <citation type="journal article" date="2022" name="Mol. Ecol. Resour.">
        <title>The genomes of chicory, endive, great burdock and yacon provide insights into Asteraceae paleo-polyploidization history and plant inulin production.</title>
        <authorList>
            <person name="Fan W."/>
            <person name="Wang S."/>
            <person name="Wang H."/>
            <person name="Wang A."/>
            <person name="Jiang F."/>
            <person name="Liu H."/>
            <person name="Zhao H."/>
            <person name="Xu D."/>
            <person name="Zhang Y."/>
        </authorList>
    </citation>
    <scope>NUCLEOTIDE SEQUENCE [LARGE SCALE GENOMIC DNA]</scope>
    <source>
        <strain evidence="2">cv. Yunnan</strain>
        <tissue evidence="1">Leaves</tissue>
    </source>
</reference>
<dbReference type="Proteomes" id="UP001056120">
    <property type="component" value="Linkage Group LG06"/>
</dbReference>
<protein>
    <submittedName>
        <fullName evidence="1">Uncharacterized protein</fullName>
    </submittedName>
</protein>